<gene>
    <name evidence="1" type="ORF">BN860_15258g</name>
</gene>
<accession>A0A8J2T4M4</accession>
<dbReference type="EMBL" id="HG316454">
    <property type="protein sequence ID" value="CDF87822.1"/>
    <property type="molecule type" value="Genomic_DNA"/>
</dbReference>
<dbReference type="OrthoDB" id="5578329at2759"/>
<sequence>MDNTKTVSIPSNSLHRAMFKKQAYKVAKTRVMRSKFASPTDRLLSPCSQKLSDHRSKLFKTKTNPTRLQFSKECEDW</sequence>
<protein>
    <submittedName>
        <fullName evidence="1">BN860_15258g1_1</fullName>
    </submittedName>
</protein>
<keyword evidence="2" id="KW-1185">Reference proteome</keyword>
<evidence type="ECO:0000313" key="2">
    <source>
        <dbReference type="Proteomes" id="UP000019375"/>
    </source>
</evidence>
<dbReference type="InterPro" id="IPR007727">
    <property type="entry name" value="Spo12"/>
</dbReference>
<evidence type="ECO:0000313" key="1">
    <source>
        <dbReference type="EMBL" id="CDF87822.1"/>
    </source>
</evidence>
<proteinExistence type="predicted"/>
<organism evidence="1 2">
    <name type="scientific">Zygosaccharomyces bailii (strain CLIB 213 / ATCC 58445 / CBS 680 / BCRC 21525 / NBRC 1098 / NCYC 1416 / NRRL Y-2227)</name>
    <dbReference type="NCBI Taxonomy" id="1333698"/>
    <lineage>
        <taxon>Eukaryota</taxon>
        <taxon>Fungi</taxon>
        <taxon>Dikarya</taxon>
        <taxon>Ascomycota</taxon>
        <taxon>Saccharomycotina</taxon>
        <taxon>Saccharomycetes</taxon>
        <taxon>Saccharomycetales</taxon>
        <taxon>Saccharomycetaceae</taxon>
        <taxon>Zygosaccharomyces</taxon>
    </lineage>
</organism>
<dbReference type="Proteomes" id="UP000019375">
    <property type="component" value="Unassembled WGS sequence"/>
</dbReference>
<reference evidence="2" key="1">
    <citation type="journal article" date="2013" name="Genome Announc.">
        <title>Genome sequence of the food spoilage yeast Zygosaccharomyces bailii CLIB 213(T).</title>
        <authorList>
            <person name="Galeote V."/>
            <person name="Bigey F."/>
            <person name="Devillers H."/>
            <person name="Neuveglise C."/>
            <person name="Dequin S."/>
        </authorList>
    </citation>
    <scope>NUCLEOTIDE SEQUENCE [LARGE SCALE GENOMIC DNA]</scope>
    <source>
        <strain evidence="2">CLIB 213 / ATCC 58445 / CBS 680 / CCRC 21525 / NBRC 1098 / NCYC 1416 / NRRL Y-2227</strain>
    </source>
</reference>
<name>A0A8J2T4M4_ZYGB2</name>
<dbReference type="AlphaFoldDB" id="A0A8J2T4M4"/>
<dbReference type="Pfam" id="PF05032">
    <property type="entry name" value="Spo12"/>
    <property type="match status" value="1"/>
</dbReference>